<keyword evidence="8" id="KW-0456">Lyase</keyword>
<protein>
    <recommendedName>
        <fullName evidence="11">Aminotransferase class I/classII large domain-containing protein</fullName>
    </recommendedName>
</protein>
<feature type="domain" description="Aminotransferase class I/classII large" evidence="11">
    <location>
        <begin position="62"/>
        <end position="438"/>
    </location>
</feature>
<dbReference type="OrthoDB" id="2414662at2759"/>
<dbReference type="PANTHER" id="PTHR43807">
    <property type="entry name" value="FI04487P"/>
    <property type="match status" value="1"/>
</dbReference>
<comment type="catalytic activity">
    <reaction evidence="10">
        <text>an S-substituted L-cysteine + H2O = a thiol + pyruvate + NH4(+)</text>
        <dbReference type="Rhea" id="RHEA:18121"/>
        <dbReference type="ChEBI" id="CHEBI:15361"/>
        <dbReference type="ChEBI" id="CHEBI:15377"/>
        <dbReference type="ChEBI" id="CHEBI:28938"/>
        <dbReference type="ChEBI" id="CHEBI:29256"/>
        <dbReference type="ChEBI" id="CHEBI:58717"/>
        <dbReference type="EC" id="4.4.1.13"/>
    </reaction>
    <physiologicalReaction direction="left-to-right" evidence="10">
        <dbReference type="Rhea" id="RHEA:18122"/>
    </physiologicalReaction>
</comment>
<keyword evidence="4" id="KW-0032">Aminotransferase</keyword>
<sequence>MLTALSRALAKVHIEYAVAALNCQTRNMSTDASSKFALADRLKGSGGNVWVEFGKLATDYKATNLGQGFPDFSAPEYVKEALCDAVNSPNVFMNQYTRSYGHPRLVNALAKTFSPMYGREIDPMTETCVTVGAYGSLYAAIQGLVNPGDEVIIIEPFFDCYEPMVRCAGGTPVFVPLKPTKTEGTVTSADWKYDLEELSSKFNEKTKLIILNTPHNPVGKIFTRSELEEISALCKKHNVVVISDEVYEWLVYSGAEHIKIATLPGMWERTITIGSAGKTFNVTGWKLGWSIGPSHLIQCLTTVHQNCNYTCPTPIQEAVAVGFETELPRINTKECFYHSLPAELQVKRDRLAELLKSVGMTPTIPEGGYFMMADISQLDFKVDESNPEPKDYQFVKWMTREKKLSAIPPSAFYSQGHKFLAENTIRWCFIKKDETLDKVEEIFKEWNK</sequence>
<evidence type="ECO:0000256" key="8">
    <source>
        <dbReference type="ARBA" id="ARBA00023239"/>
    </source>
</evidence>
<dbReference type="InterPro" id="IPR015424">
    <property type="entry name" value="PyrdxlP-dep_Trfase"/>
</dbReference>
<dbReference type="PANTHER" id="PTHR43807:SF20">
    <property type="entry name" value="FI04487P"/>
    <property type="match status" value="1"/>
</dbReference>
<dbReference type="CDD" id="cd00609">
    <property type="entry name" value="AAT_like"/>
    <property type="match status" value="1"/>
</dbReference>
<keyword evidence="5" id="KW-0808">Transferase</keyword>
<comment type="similarity">
    <text evidence="2">Belongs to the class-I pyridoxal-phosphate-dependent aminotransferase family.</text>
</comment>
<evidence type="ECO:0000256" key="4">
    <source>
        <dbReference type="ARBA" id="ARBA00022576"/>
    </source>
</evidence>
<gene>
    <name evidence="12" type="ORF">OFUS_LOCUS12692</name>
</gene>
<dbReference type="AlphaFoldDB" id="A0A8J1U1W9"/>
<reference evidence="12" key="1">
    <citation type="submission" date="2022-03" db="EMBL/GenBank/DDBJ databases">
        <authorList>
            <person name="Martin C."/>
        </authorList>
    </citation>
    <scope>NUCLEOTIDE SEQUENCE</scope>
</reference>
<keyword evidence="7" id="KW-0007">Acetylation</keyword>
<dbReference type="Gene3D" id="3.40.640.10">
    <property type="entry name" value="Type I PLP-dependent aspartate aminotransferase-like (Major domain)"/>
    <property type="match status" value="1"/>
</dbReference>
<dbReference type="InterPro" id="IPR004839">
    <property type="entry name" value="Aminotransferase_I/II_large"/>
</dbReference>
<dbReference type="Pfam" id="PF00155">
    <property type="entry name" value="Aminotran_1_2"/>
    <property type="match status" value="1"/>
</dbReference>
<evidence type="ECO:0000256" key="10">
    <source>
        <dbReference type="ARBA" id="ARBA00049325"/>
    </source>
</evidence>
<evidence type="ECO:0000313" key="13">
    <source>
        <dbReference type="Proteomes" id="UP000749559"/>
    </source>
</evidence>
<evidence type="ECO:0000256" key="1">
    <source>
        <dbReference type="ARBA" id="ARBA00001933"/>
    </source>
</evidence>
<dbReference type="InterPro" id="IPR015422">
    <property type="entry name" value="PyrdxlP-dep_Trfase_small"/>
</dbReference>
<name>A0A8J1U1W9_OWEFU</name>
<dbReference type="UniPathway" id="UPA00334">
    <property type="reaction ID" value="UER00726"/>
</dbReference>
<evidence type="ECO:0000256" key="3">
    <source>
        <dbReference type="ARBA" id="ARBA00011738"/>
    </source>
</evidence>
<accession>A0A8J1U1W9</accession>
<dbReference type="EMBL" id="CAIIXF020000006">
    <property type="protein sequence ID" value="CAH1786885.1"/>
    <property type="molecule type" value="Genomic_DNA"/>
</dbReference>
<dbReference type="GO" id="GO:0016212">
    <property type="term" value="F:kynurenine-oxoglutarate transaminase activity"/>
    <property type="evidence" value="ECO:0007669"/>
    <property type="project" value="TreeGrafter"/>
</dbReference>
<evidence type="ECO:0000256" key="9">
    <source>
        <dbReference type="ARBA" id="ARBA00024016"/>
    </source>
</evidence>
<dbReference type="Proteomes" id="UP000749559">
    <property type="component" value="Unassembled WGS sequence"/>
</dbReference>
<dbReference type="FunFam" id="3.90.1150.10:FF:000275">
    <property type="entry name" value="kynurenine--oxoglutarate transaminase 1"/>
    <property type="match status" value="1"/>
</dbReference>
<dbReference type="Gene3D" id="3.90.1150.10">
    <property type="entry name" value="Aspartate Aminotransferase, domain 1"/>
    <property type="match status" value="1"/>
</dbReference>
<evidence type="ECO:0000256" key="5">
    <source>
        <dbReference type="ARBA" id="ARBA00022679"/>
    </source>
</evidence>
<comment type="caution">
    <text evidence="12">The sequence shown here is derived from an EMBL/GenBank/DDBJ whole genome shotgun (WGS) entry which is preliminary data.</text>
</comment>
<comment type="subunit">
    <text evidence="3">Homodimer.</text>
</comment>
<dbReference type="GO" id="GO:0097053">
    <property type="term" value="P:L-kynurenine catabolic process"/>
    <property type="evidence" value="ECO:0007669"/>
    <property type="project" value="UniProtKB-UniPathway"/>
</dbReference>
<evidence type="ECO:0000313" key="12">
    <source>
        <dbReference type="EMBL" id="CAH1786885.1"/>
    </source>
</evidence>
<dbReference type="FunFam" id="3.90.1150.10:FF:000021">
    <property type="entry name" value="Kynurenine--oxoglutarate transaminase 3"/>
    <property type="match status" value="1"/>
</dbReference>
<organism evidence="12 13">
    <name type="scientific">Owenia fusiformis</name>
    <name type="common">Polychaete worm</name>
    <dbReference type="NCBI Taxonomy" id="6347"/>
    <lineage>
        <taxon>Eukaryota</taxon>
        <taxon>Metazoa</taxon>
        <taxon>Spiralia</taxon>
        <taxon>Lophotrochozoa</taxon>
        <taxon>Annelida</taxon>
        <taxon>Polychaeta</taxon>
        <taxon>Sedentaria</taxon>
        <taxon>Canalipalpata</taxon>
        <taxon>Sabellida</taxon>
        <taxon>Oweniida</taxon>
        <taxon>Oweniidae</taxon>
        <taxon>Owenia</taxon>
    </lineage>
</organism>
<keyword evidence="6" id="KW-0663">Pyridoxal phosphate</keyword>
<dbReference type="InterPro" id="IPR015421">
    <property type="entry name" value="PyrdxlP-dep_Trfase_major"/>
</dbReference>
<dbReference type="FunFam" id="3.40.640.10:FF:000024">
    <property type="entry name" value="Kynurenine--oxoglutarate transaminase 3"/>
    <property type="match status" value="1"/>
</dbReference>
<dbReference type="InterPro" id="IPR051326">
    <property type="entry name" value="Kynurenine-oxoglutarate_AT"/>
</dbReference>
<dbReference type="GO" id="GO:0005739">
    <property type="term" value="C:mitochondrion"/>
    <property type="evidence" value="ECO:0007669"/>
    <property type="project" value="TreeGrafter"/>
</dbReference>
<dbReference type="GO" id="GO:0030170">
    <property type="term" value="F:pyridoxal phosphate binding"/>
    <property type="evidence" value="ECO:0007669"/>
    <property type="project" value="InterPro"/>
</dbReference>
<evidence type="ECO:0000256" key="2">
    <source>
        <dbReference type="ARBA" id="ARBA00007441"/>
    </source>
</evidence>
<evidence type="ECO:0000256" key="7">
    <source>
        <dbReference type="ARBA" id="ARBA00022990"/>
    </source>
</evidence>
<keyword evidence="13" id="KW-1185">Reference proteome</keyword>
<comment type="cofactor">
    <cofactor evidence="1">
        <name>pyridoxal 5'-phosphate</name>
        <dbReference type="ChEBI" id="CHEBI:597326"/>
    </cofactor>
</comment>
<dbReference type="SUPFAM" id="SSF53383">
    <property type="entry name" value="PLP-dependent transferases"/>
    <property type="match status" value="1"/>
</dbReference>
<dbReference type="GO" id="GO:0047804">
    <property type="term" value="F:cysteine-S-conjugate beta-lyase activity"/>
    <property type="evidence" value="ECO:0007669"/>
    <property type="project" value="UniProtKB-EC"/>
</dbReference>
<evidence type="ECO:0000256" key="6">
    <source>
        <dbReference type="ARBA" id="ARBA00022898"/>
    </source>
</evidence>
<proteinExistence type="inferred from homology"/>
<comment type="pathway">
    <text evidence="9">Amino-acid degradation; L-kynurenine degradation; kynurenate from L-kynurenine: step 1/2.</text>
</comment>
<evidence type="ECO:0000259" key="11">
    <source>
        <dbReference type="Pfam" id="PF00155"/>
    </source>
</evidence>